<keyword evidence="1" id="KW-0812">Transmembrane</keyword>
<reference evidence="2 3" key="1">
    <citation type="journal article" date="2020" name="bioRxiv">
        <title>Sequence and annotation of 42 cannabis genomes reveals extensive copy number variation in cannabinoid synthesis and pathogen resistance genes.</title>
        <authorList>
            <person name="Mckernan K.J."/>
            <person name="Helbert Y."/>
            <person name="Kane L.T."/>
            <person name="Ebling H."/>
            <person name="Zhang L."/>
            <person name="Liu B."/>
            <person name="Eaton Z."/>
            <person name="Mclaughlin S."/>
            <person name="Kingan S."/>
            <person name="Baybayan P."/>
            <person name="Concepcion G."/>
            <person name="Jordan M."/>
            <person name="Riva A."/>
            <person name="Barbazuk W."/>
            <person name="Harkins T."/>
        </authorList>
    </citation>
    <scope>NUCLEOTIDE SEQUENCE [LARGE SCALE GENOMIC DNA]</scope>
    <source>
        <strain evidence="3">cv. Jamaican Lion 4</strain>
        <tissue evidence="2">Leaf</tissue>
    </source>
</reference>
<accession>A0A7J6DP62</accession>
<evidence type="ECO:0000256" key="1">
    <source>
        <dbReference type="SAM" id="Phobius"/>
    </source>
</evidence>
<proteinExistence type="predicted"/>
<dbReference type="AlphaFoldDB" id="A0A7J6DP62"/>
<protein>
    <submittedName>
        <fullName evidence="2">Uncharacterized protein</fullName>
    </submittedName>
</protein>
<dbReference type="Proteomes" id="UP000583929">
    <property type="component" value="Unassembled WGS sequence"/>
</dbReference>
<gene>
    <name evidence="2" type="ORF">G4B88_011253</name>
</gene>
<feature type="transmembrane region" description="Helical" evidence="1">
    <location>
        <begin position="70"/>
        <end position="91"/>
    </location>
</feature>
<evidence type="ECO:0000313" key="2">
    <source>
        <dbReference type="EMBL" id="KAF4347894.1"/>
    </source>
</evidence>
<comment type="caution">
    <text evidence="2">The sequence shown here is derived from an EMBL/GenBank/DDBJ whole genome shotgun (WGS) entry which is preliminary data.</text>
</comment>
<organism evidence="2 3">
    <name type="scientific">Cannabis sativa</name>
    <name type="common">Hemp</name>
    <name type="synonym">Marijuana</name>
    <dbReference type="NCBI Taxonomy" id="3483"/>
    <lineage>
        <taxon>Eukaryota</taxon>
        <taxon>Viridiplantae</taxon>
        <taxon>Streptophyta</taxon>
        <taxon>Embryophyta</taxon>
        <taxon>Tracheophyta</taxon>
        <taxon>Spermatophyta</taxon>
        <taxon>Magnoliopsida</taxon>
        <taxon>eudicotyledons</taxon>
        <taxon>Gunneridae</taxon>
        <taxon>Pentapetalae</taxon>
        <taxon>rosids</taxon>
        <taxon>fabids</taxon>
        <taxon>Rosales</taxon>
        <taxon>Cannabaceae</taxon>
        <taxon>Cannabis</taxon>
    </lineage>
</organism>
<evidence type="ECO:0000313" key="3">
    <source>
        <dbReference type="Proteomes" id="UP000583929"/>
    </source>
</evidence>
<keyword evidence="1" id="KW-1133">Transmembrane helix</keyword>
<keyword evidence="3" id="KW-1185">Reference proteome</keyword>
<name>A0A7J6DP62_CANSA</name>
<keyword evidence="1" id="KW-0472">Membrane</keyword>
<sequence length="287" mass="32288">MDATMGGRHRPDLGWWRLGPALLFLVFLASGRRSWLLGVSIEISLARGWGSQVEPLSWVAMTMVLFRRVLGLWCVYILGLLFICLGSGAQWKEGLGFTLKRCVSLVSLPSLFRTTIRGRAWTFLIGRWQCSSAREKLGQNLGFLLGVGGQGPSLDLGHGMEVEVLTKSLSPWYGVWGLAQVRDRDLGVQTRSEGSRSKLRSMLRFGLGWDLSELSEYLIQIKDHQSLHFMSSNSLLKGLFQLQNILPVAYLNQLSFQDFLSQAEEEFEFDIPCTEDDFIDLIYCLGA</sequence>
<dbReference type="EMBL" id="JAATIQ010000752">
    <property type="protein sequence ID" value="KAF4347894.1"/>
    <property type="molecule type" value="Genomic_DNA"/>
</dbReference>